<dbReference type="EMBL" id="MTKO01000114">
    <property type="protein sequence ID" value="RWX43655.1"/>
    <property type="molecule type" value="Genomic_DNA"/>
</dbReference>
<keyword evidence="2" id="KW-1185">Reference proteome</keyword>
<evidence type="ECO:0000313" key="1">
    <source>
        <dbReference type="EMBL" id="RWX43655.1"/>
    </source>
</evidence>
<dbReference type="Pfam" id="PF03692">
    <property type="entry name" value="CxxCxxCC"/>
    <property type="match status" value="1"/>
</dbReference>
<dbReference type="AlphaFoldDB" id="A0A444ISN2"/>
<dbReference type="InterPro" id="IPR005358">
    <property type="entry name" value="Puta_zinc/iron-chelating_dom"/>
</dbReference>
<organism evidence="1 2">
    <name type="scientific">Candidatus Electrothrix aarhusensis</name>
    <dbReference type="NCBI Taxonomy" id="1859131"/>
    <lineage>
        <taxon>Bacteria</taxon>
        <taxon>Pseudomonadati</taxon>
        <taxon>Thermodesulfobacteriota</taxon>
        <taxon>Desulfobulbia</taxon>
        <taxon>Desulfobulbales</taxon>
        <taxon>Desulfobulbaceae</taxon>
        <taxon>Candidatus Electrothrix</taxon>
    </lineage>
</organism>
<evidence type="ECO:0000313" key="2">
    <source>
        <dbReference type="Proteomes" id="UP000287853"/>
    </source>
</evidence>
<feature type="non-terminal residue" evidence="1">
    <location>
        <position position="1"/>
    </location>
</feature>
<comment type="caution">
    <text evidence="1">The sequence shown here is derived from an EMBL/GenBank/DDBJ whole genome shotgun (WGS) entry which is preliminary data.</text>
</comment>
<name>A0A444ISN2_9BACT</name>
<sequence length="209" mass="23396">PESTGVFNHDVPCGSCNICCRSGYNIYVDSEETKRFPEAILDKEEDRLMLPFAEDGKTCSKLVNEKCSIYSERPKTCRAYDCRGMFFTGLIPSPEKDQQELEDLLAHRMYTRFKTDKDETVFRILKMSGQNLAGTINSTSHDTFSKLTGLPTEAIAMLLNTPEGASILAISIAIKNYSTIEKTIQMLDSMPDDIREQLAMSLAKQGTLP</sequence>
<dbReference type="Proteomes" id="UP000287853">
    <property type="component" value="Unassembled WGS sequence"/>
</dbReference>
<protein>
    <submittedName>
        <fullName evidence="1">Putative zinc-or iron-chelating domain-containing protein</fullName>
    </submittedName>
</protein>
<accession>A0A444ISN2</accession>
<reference evidence="1 2" key="1">
    <citation type="submission" date="2017-01" db="EMBL/GenBank/DDBJ databases">
        <title>The cable genome- insights into the physiology and evolution of filamentous bacteria capable of sulfide oxidation via long distance electron transfer.</title>
        <authorList>
            <person name="Schreiber L."/>
            <person name="Bjerg J.T."/>
            <person name="Boggild A."/>
            <person name="Van De Vossenberg J."/>
            <person name="Meysman F."/>
            <person name="Nielsen L.P."/>
            <person name="Schramm A."/>
            <person name="Kjeldsen K.U."/>
        </authorList>
    </citation>
    <scope>NUCLEOTIDE SEQUENCE [LARGE SCALE GENOMIC DNA]</scope>
    <source>
        <strain evidence="1">MCF</strain>
    </source>
</reference>
<gene>
    <name evidence="1" type="ORF">H206_03267</name>
</gene>
<proteinExistence type="predicted"/>